<reference evidence="2" key="1">
    <citation type="submission" date="2011-05" db="EMBL/GenBank/DDBJ databases">
        <authorList>
            <person name="Richards S.R."/>
            <person name="Qu J."/>
            <person name="Jiang H."/>
            <person name="Jhangiani S.N."/>
            <person name="Agravi P."/>
            <person name="Goodspeed R."/>
            <person name="Gross S."/>
            <person name="Mandapat C."/>
            <person name="Jackson L."/>
            <person name="Mathew T."/>
            <person name="Pu L."/>
            <person name="Thornton R."/>
            <person name="Saada N."/>
            <person name="Wilczek-Boney K.B."/>
            <person name="Lee S."/>
            <person name="Kovar C."/>
            <person name="Wu Y."/>
            <person name="Scherer S.E."/>
            <person name="Worley K.C."/>
            <person name="Muzny D.M."/>
            <person name="Gibbs R."/>
        </authorList>
    </citation>
    <scope>NUCLEOTIDE SEQUENCE</scope>
    <source>
        <strain evidence="2">Brora</strain>
    </source>
</reference>
<dbReference type="EMBL" id="JH432192">
    <property type="status" value="NOT_ANNOTATED_CDS"/>
    <property type="molecule type" value="Genomic_DNA"/>
</dbReference>
<dbReference type="AlphaFoldDB" id="T1JME7"/>
<organism evidence="1 2">
    <name type="scientific">Strigamia maritima</name>
    <name type="common">European centipede</name>
    <name type="synonym">Geophilus maritimus</name>
    <dbReference type="NCBI Taxonomy" id="126957"/>
    <lineage>
        <taxon>Eukaryota</taxon>
        <taxon>Metazoa</taxon>
        <taxon>Ecdysozoa</taxon>
        <taxon>Arthropoda</taxon>
        <taxon>Myriapoda</taxon>
        <taxon>Chilopoda</taxon>
        <taxon>Pleurostigmophora</taxon>
        <taxon>Geophilomorpha</taxon>
        <taxon>Linotaeniidae</taxon>
        <taxon>Strigamia</taxon>
    </lineage>
</organism>
<name>T1JME7_STRMM</name>
<dbReference type="HOGENOM" id="CLU_2761021_0_0_1"/>
<sequence length="70" mass="8052">MFMNEIILQSIWSLSQKENKGLLGNDCLYETSVPTKLEKTIDFILSIQDGDMEREAFCRQPTKNTLIQLA</sequence>
<reference evidence="1" key="2">
    <citation type="submission" date="2015-02" db="UniProtKB">
        <authorList>
            <consortium name="EnsemblMetazoa"/>
        </authorList>
    </citation>
    <scope>IDENTIFICATION</scope>
</reference>
<accession>T1JME7</accession>
<evidence type="ECO:0000313" key="1">
    <source>
        <dbReference type="EnsemblMetazoa" id="SMAR015027-PA"/>
    </source>
</evidence>
<dbReference type="Proteomes" id="UP000014500">
    <property type="component" value="Unassembled WGS sequence"/>
</dbReference>
<protein>
    <submittedName>
        <fullName evidence="1">Uncharacterized protein</fullName>
    </submittedName>
</protein>
<keyword evidence="2" id="KW-1185">Reference proteome</keyword>
<dbReference type="EnsemblMetazoa" id="SMAR015027-RA">
    <property type="protein sequence ID" value="SMAR015027-PA"/>
    <property type="gene ID" value="SMAR015027"/>
</dbReference>
<evidence type="ECO:0000313" key="2">
    <source>
        <dbReference type="Proteomes" id="UP000014500"/>
    </source>
</evidence>
<proteinExistence type="predicted"/>